<dbReference type="PANTHER" id="PTHR43861:SF1">
    <property type="entry name" value="TRANS-ACONITATE 2-METHYLTRANSFERASE"/>
    <property type="match status" value="1"/>
</dbReference>
<dbReference type="CDD" id="cd02440">
    <property type="entry name" value="AdoMet_MTases"/>
    <property type="match status" value="1"/>
</dbReference>
<dbReference type="AlphaFoldDB" id="A0A8J3IIX2"/>
<protein>
    <submittedName>
        <fullName evidence="2">rRNA methylase</fullName>
    </submittedName>
</protein>
<feature type="domain" description="Methyltransferase type 11" evidence="1">
    <location>
        <begin position="55"/>
        <end position="151"/>
    </location>
</feature>
<name>A0A8J3IIX2_9CHLR</name>
<comment type="caution">
    <text evidence="2">The sequence shown here is derived from an EMBL/GenBank/DDBJ whole genome shotgun (WGS) entry which is preliminary data.</text>
</comment>
<sequence length="260" mass="29080">MTARRNSEQTVRTSWEPLANWYDGWMGKDGSIHHRKLAVPAVMELLDPQPGEQILDIGAGQGVLAPAIHTAHAQYTGVEASPTLLRQAQKYHGNSGTFLQGDARHLTTLPGLQRASFDAAVFLLSIQDMDPLLSVLEGAAWMLRGGGRVVILMTHPCFRVPRQSGWGWQEERKLQYRRIDRYLTPLSIPLKVFPGRKQGISMSFHRPLQHYINGLAECGLLVDHMKEITTYKTATGPRAKAENLANQEIPLFLGLRSRKL</sequence>
<dbReference type="SUPFAM" id="SSF53335">
    <property type="entry name" value="S-adenosyl-L-methionine-dependent methyltransferases"/>
    <property type="match status" value="1"/>
</dbReference>
<dbReference type="GO" id="GO:0032259">
    <property type="term" value="P:methylation"/>
    <property type="evidence" value="ECO:0007669"/>
    <property type="project" value="UniProtKB-KW"/>
</dbReference>
<accession>A0A8J3IIX2</accession>
<evidence type="ECO:0000313" key="3">
    <source>
        <dbReference type="Proteomes" id="UP000597444"/>
    </source>
</evidence>
<keyword evidence="2" id="KW-0808">Transferase</keyword>
<reference evidence="2" key="1">
    <citation type="submission" date="2020-10" db="EMBL/GenBank/DDBJ databases">
        <title>Taxonomic study of unclassified bacteria belonging to the class Ktedonobacteria.</title>
        <authorList>
            <person name="Yabe S."/>
            <person name="Wang C.M."/>
            <person name="Zheng Y."/>
            <person name="Sakai Y."/>
            <person name="Cavaletti L."/>
            <person name="Monciardini P."/>
            <person name="Donadio S."/>
        </authorList>
    </citation>
    <scope>NUCLEOTIDE SEQUENCE</scope>
    <source>
        <strain evidence="2">ID150040</strain>
    </source>
</reference>
<evidence type="ECO:0000259" key="1">
    <source>
        <dbReference type="Pfam" id="PF08241"/>
    </source>
</evidence>
<dbReference type="Gene3D" id="3.40.50.150">
    <property type="entry name" value="Vaccinia Virus protein VP39"/>
    <property type="match status" value="1"/>
</dbReference>
<dbReference type="Proteomes" id="UP000597444">
    <property type="component" value="Unassembled WGS sequence"/>
</dbReference>
<organism evidence="2 3">
    <name type="scientific">Reticulibacter mediterranei</name>
    <dbReference type="NCBI Taxonomy" id="2778369"/>
    <lineage>
        <taxon>Bacteria</taxon>
        <taxon>Bacillati</taxon>
        <taxon>Chloroflexota</taxon>
        <taxon>Ktedonobacteria</taxon>
        <taxon>Ktedonobacterales</taxon>
        <taxon>Reticulibacteraceae</taxon>
        <taxon>Reticulibacter</taxon>
    </lineage>
</organism>
<dbReference type="EMBL" id="BNJK01000001">
    <property type="protein sequence ID" value="GHO94473.1"/>
    <property type="molecule type" value="Genomic_DNA"/>
</dbReference>
<keyword evidence="3" id="KW-1185">Reference proteome</keyword>
<proteinExistence type="predicted"/>
<dbReference type="GO" id="GO:0008757">
    <property type="term" value="F:S-adenosylmethionine-dependent methyltransferase activity"/>
    <property type="evidence" value="ECO:0007669"/>
    <property type="project" value="InterPro"/>
</dbReference>
<dbReference type="Pfam" id="PF08241">
    <property type="entry name" value="Methyltransf_11"/>
    <property type="match status" value="1"/>
</dbReference>
<dbReference type="InterPro" id="IPR029063">
    <property type="entry name" value="SAM-dependent_MTases_sf"/>
</dbReference>
<keyword evidence="2" id="KW-0489">Methyltransferase</keyword>
<dbReference type="RefSeq" id="WP_220205209.1">
    <property type="nucleotide sequence ID" value="NZ_BNJK01000001.1"/>
</dbReference>
<evidence type="ECO:0000313" key="2">
    <source>
        <dbReference type="EMBL" id="GHO94473.1"/>
    </source>
</evidence>
<dbReference type="InterPro" id="IPR013216">
    <property type="entry name" value="Methyltransf_11"/>
</dbReference>
<gene>
    <name evidence="2" type="ORF">KSF_045210</name>
</gene>
<dbReference type="PANTHER" id="PTHR43861">
    <property type="entry name" value="TRANS-ACONITATE 2-METHYLTRANSFERASE-RELATED"/>
    <property type="match status" value="1"/>
</dbReference>